<evidence type="ECO:0000313" key="1">
    <source>
        <dbReference type="EMBL" id="QZO01464.1"/>
    </source>
</evidence>
<gene>
    <name evidence="1" type="ORF">K6K41_08510</name>
</gene>
<sequence length="648" mass="69986">MLFVDHELITPRPGAMIDGPILVVEGVFRDAGAVAEAVRVSVAQASLDAALERDGALVRYRAEINVSHLACRLRIVIRASVREGGEVALREAAAWRPGWRPPVRRAAPVSVEAARTGATVSGVARSDEGLTRIELRSGDRVVEVELDEGGVFEAEAVAVGPVELWAHHADPARAPTLLGVLDEDGRDLTPGADPSFAPLETFTAALEAGRRLSLLRRDGSREEAAAYRLTPAGADWGLTIRDNGGFRTEPLAGVETFGASGSPLEPLDAAGRETLKTHLQGFPEPAQTLASDDLAPFGVALPAFRLRPPPAVIDRVVLVRPGPFATDELYVLAPLAPELAARGIPLEIVSLEAEGAAEALRETRLDERTVVVVSRRAGAGWVARLAADPRPFVVYLMDDDPLAAIDAEGVPHRYRRRMIELTATDFAPLLRRCDRLMASSKRLAETFASRKTVLLEPPFIRPAPSLAHFDDLSEIRVVYHATDVHRDDFDFLVPALERLLKDRPQVRLELVSGLPPGRLAKLSNFERIKPMEWAQYKAYAAARPAHVSLAPMLATPFNAAKSVVKMLDAASLGAAGVYSRVEPYAEAIRHDVDGLLLENDPPAWRKALVALADQPKRLRRLAAAGGAAARARSLDDATAVWTRLLALG</sequence>
<dbReference type="Proteomes" id="UP000825701">
    <property type="component" value="Chromosome"/>
</dbReference>
<dbReference type="Pfam" id="PF13692">
    <property type="entry name" value="Glyco_trans_1_4"/>
    <property type="match status" value="1"/>
</dbReference>
<dbReference type="Gene3D" id="3.40.50.2000">
    <property type="entry name" value="Glycogen Phosphorylase B"/>
    <property type="match status" value="1"/>
</dbReference>
<keyword evidence="2" id="KW-1185">Reference proteome</keyword>
<reference evidence="1" key="1">
    <citation type="submission" date="2021-08" db="EMBL/GenBank/DDBJ databases">
        <authorList>
            <person name="Zhang H."/>
            <person name="Xu M."/>
            <person name="Yu Z."/>
            <person name="Yang L."/>
            <person name="Cai Y."/>
        </authorList>
    </citation>
    <scope>NUCLEOTIDE SEQUENCE</scope>
    <source>
        <strain evidence="1">CHL1</strain>
    </source>
</reference>
<name>A0A9E6RDQ7_9HYPH</name>
<dbReference type="AlphaFoldDB" id="A0A9E6RDQ7"/>
<dbReference type="KEGG" id="cmet:K6K41_08510"/>
<evidence type="ECO:0000313" key="2">
    <source>
        <dbReference type="Proteomes" id="UP000825701"/>
    </source>
</evidence>
<dbReference type="SUPFAM" id="SSF53756">
    <property type="entry name" value="UDP-Glycosyltransferase/glycogen phosphorylase"/>
    <property type="match status" value="1"/>
</dbReference>
<proteinExistence type="predicted"/>
<dbReference type="RefSeq" id="WP_261404744.1">
    <property type="nucleotide sequence ID" value="NZ_CP081869.1"/>
</dbReference>
<protein>
    <submittedName>
        <fullName evidence="1">Uncharacterized protein</fullName>
    </submittedName>
</protein>
<organism evidence="1 2">
    <name type="scientific">Chenggangzhangella methanolivorans</name>
    <dbReference type="NCBI Taxonomy" id="1437009"/>
    <lineage>
        <taxon>Bacteria</taxon>
        <taxon>Pseudomonadati</taxon>
        <taxon>Pseudomonadota</taxon>
        <taxon>Alphaproteobacteria</taxon>
        <taxon>Hyphomicrobiales</taxon>
        <taxon>Methylopilaceae</taxon>
        <taxon>Chenggangzhangella</taxon>
    </lineage>
</organism>
<dbReference type="EMBL" id="CP081869">
    <property type="protein sequence ID" value="QZO01464.1"/>
    <property type="molecule type" value="Genomic_DNA"/>
</dbReference>
<accession>A0A9E6RDQ7</accession>